<accession>A0AAV4U962</accession>
<dbReference type="Proteomes" id="UP001054837">
    <property type="component" value="Unassembled WGS sequence"/>
</dbReference>
<evidence type="ECO:0000256" key="1">
    <source>
        <dbReference type="SAM" id="MobiDB-lite"/>
    </source>
</evidence>
<dbReference type="EMBL" id="BPLQ01010899">
    <property type="protein sequence ID" value="GIY54307.1"/>
    <property type="molecule type" value="Genomic_DNA"/>
</dbReference>
<protein>
    <submittedName>
        <fullName evidence="2">Uncharacterized protein</fullName>
    </submittedName>
</protein>
<evidence type="ECO:0000313" key="2">
    <source>
        <dbReference type="EMBL" id="GIY54307.1"/>
    </source>
</evidence>
<comment type="caution">
    <text evidence="2">The sequence shown here is derived from an EMBL/GenBank/DDBJ whole genome shotgun (WGS) entry which is preliminary data.</text>
</comment>
<dbReference type="AlphaFoldDB" id="A0AAV4U962"/>
<gene>
    <name evidence="2" type="ORF">CDAR_19781</name>
</gene>
<organism evidence="2 3">
    <name type="scientific">Caerostris darwini</name>
    <dbReference type="NCBI Taxonomy" id="1538125"/>
    <lineage>
        <taxon>Eukaryota</taxon>
        <taxon>Metazoa</taxon>
        <taxon>Ecdysozoa</taxon>
        <taxon>Arthropoda</taxon>
        <taxon>Chelicerata</taxon>
        <taxon>Arachnida</taxon>
        <taxon>Araneae</taxon>
        <taxon>Araneomorphae</taxon>
        <taxon>Entelegynae</taxon>
        <taxon>Araneoidea</taxon>
        <taxon>Araneidae</taxon>
        <taxon>Caerostris</taxon>
    </lineage>
</organism>
<evidence type="ECO:0000313" key="3">
    <source>
        <dbReference type="Proteomes" id="UP001054837"/>
    </source>
</evidence>
<name>A0AAV4U962_9ARAC</name>
<sequence length="115" mass="12844">MAPGKQKGKSKQSRSAEVKKARRLLEAVLSGNRGRCIKEAQHTKSRERGKTALGMNMIPKYTGLMPTMCENYSPLAKYTITKDSSSIVFVGTTRILMDQVYSIEPNRISFKESAE</sequence>
<feature type="compositionally biased region" description="Basic residues" evidence="1">
    <location>
        <begin position="1"/>
        <end position="12"/>
    </location>
</feature>
<feature type="region of interest" description="Disordered" evidence="1">
    <location>
        <begin position="1"/>
        <end position="20"/>
    </location>
</feature>
<reference evidence="2 3" key="1">
    <citation type="submission" date="2021-06" db="EMBL/GenBank/DDBJ databases">
        <title>Caerostris darwini draft genome.</title>
        <authorList>
            <person name="Kono N."/>
            <person name="Arakawa K."/>
        </authorList>
    </citation>
    <scope>NUCLEOTIDE SEQUENCE [LARGE SCALE GENOMIC DNA]</scope>
</reference>
<keyword evidence="3" id="KW-1185">Reference proteome</keyword>
<proteinExistence type="predicted"/>